<feature type="domain" description="Carbohydrate kinase PfkB" evidence="1">
    <location>
        <begin position="10"/>
        <end position="64"/>
    </location>
</feature>
<dbReference type="InterPro" id="IPR011611">
    <property type="entry name" value="PfkB_dom"/>
</dbReference>
<accession>A0A7M2RES8</accession>
<sequence>METIFDFGCRQIVLATRGSKGACLMIGGKIYEQSPYLINAKDTMGAGDSFIACFLFNYLEEMKMAVDFKESHVPGILLIAEYQDLLMKICLYCAAVFSAEQCLREGSFGFGKPIELTEEDMEILKEY</sequence>
<protein>
    <recommendedName>
        <fullName evidence="1">Carbohydrate kinase PfkB domain-containing protein</fullName>
    </recommendedName>
</protein>
<keyword evidence="3" id="KW-1185">Reference proteome</keyword>
<dbReference type="Pfam" id="PF00294">
    <property type="entry name" value="PfkB"/>
    <property type="match status" value="1"/>
</dbReference>
<dbReference type="Gene3D" id="3.40.1190.20">
    <property type="match status" value="1"/>
</dbReference>
<dbReference type="SUPFAM" id="SSF53613">
    <property type="entry name" value="Ribokinase-like"/>
    <property type="match status" value="1"/>
</dbReference>
<dbReference type="AlphaFoldDB" id="A0A7M2RES8"/>
<proteinExistence type="predicted"/>
<dbReference type="KEGG" id="bliq:INP51_12740"/>
<dbReference type="InterPro" id="IPR029056">
    <property type="entry name" value="Ribokinase-like"/>
</dbReference>
<evidence type="ECO:0000259" key="1">
    <source>
        <dbReference type="Pfam" id="PF00294"/>
    </source>
</evidence>
<dbReference type="EMBL" id="CP063304">
    <property type="protein sequence ID" value="QOV18853.1"/>
    <property type="molecule type" value="Genomic_DNA"/>
</dbReference>
<dbReference type="Proteomes" id="UP000593601">
    <property type="component" value="Chromosome"/>
</dbReference>
<organism evidence="2 3">
    <name type="scientific">Blautia liquoris</name>
    <dbReference type="NCBI Taxonomy" id="2779518"/>
    <lineage>
        <taxon>Bacteria</taxon>
        <taxon>Bacillati</taxon>
        <taxon>Bacillota</taxon>
        <taxon>Clostridia</taxon>
        <taxon>Lachnospirales</taxon>
        <taxon>Lachnospiraceae</taxon>
        <taxon>Blautia</taxon>
    </lineage>
</organism>
<name>A0A7M2RES8_9FIRM</name>
<gene>
    <name evidence="2" type="ORF">INP51_12740</name>
</gene>
<evidence type="ECO:0000313" key="2">
    <source>
        <dbReference type="EMBL" id="QOV18853.1"/>
    </source>
</evidence>
<reference evidence="2 3" key="1">
    <citation type="submission" date="2020-10" db="EMBL/GenBank/DDBJ databases">
        <title>Blautia liquoris sp.nov., isolated from the mud in a fermentation cellar used for the production of Chinese strong-flavoured liquor.</title>
        <authorList>
            <person name="Lu L."/>
        </authorList>
    </citation>
    <scope>NUCLEOTIDE SEQUENCE [LARGE SCALE GENOMIC DNA]</scope>
    <source>
        <strain evidence="2 3">LZLJ-3</strain>
    </source>
</reference>
<dbReference type="RefSeq" id="WP_193735215.1">
    <property type="nucleotide sequence ID" value="NZ_CP063304.1"/>
</dbReference>
<evidence type="ECO:0000313" key="3">
    <source>
        <dbReference type="Proteomes" id="UP000593601"/>
    </source>
</evidence>